<dbReference type="InterPro" id="IPR004360">
    <property type="entry name" value="Glyas_Fos-R_dOase_dom"/>
</dbReference>
<gene>
    <name evidence="2" type="ORF">BLA60_16820</name>
</gene>
<reference evidence="2 3" key="1">
    <citation type="submission" date="2016-12" db="EMBL/GenBank/DDBJ databases">
        <title>The draft genome sequence of Actinophytocola xinjiangensis.</title>
        <authorList>
            <person name="Wang W."/>
            <person name="Yuan L."/>
        </authorList>
    </citation>
    <scope>NUCLEOTIDE SEQUENCE [LARGE SCALE GENOMIC DNA]</scope>
    <source>
        <strain evidence="2 3">CGMCC 4.4663</strain>
    </source>
</reference>
<organism evidence="2 3">
    <name type="scientific">Actinophytocola xinjiangensis</name>
    <dbReference type="NCBI Taxonomy" id="485602"/>
    <lineage>
        <taxon>Bacteria</taxon>
        <taxon>Bacillati</taxon>
        <taxon>Actinomycetota</taxon>
        <taxon>Actinomycetes</taxon>
        <taxon>Pseudonocardiales</taxon>
        <taxon>Pseudonocardiaceae</taxon>
    </lineage>
</organism>
<dbReference type="Pfam" id="PF00903">
    <property type="entry name" value="Glyoxalase"/>
    <property type="match status" value="1"/>
</dbReference>
<feature type="domain" description="VOC" evidence="1">
    <location>
        <begin position="4"/>
        <end position="141"/>
    </location>
</feature>
<dbReference type="Proteomes" id="UP000185696">
    <property type="component" value="Unassembled WGS sequence"/>
</dbReference>
<dbReference type="EMBL" id="MSIF01000007">
    <property type="protein sequence ID" value="OLF10117.1"/>
    <property type="molecule type" value="Genomic_DNA"/>
</dbReference>
<sequence length="146" mass="16258">MITKFTHNSVYVLDQDRAREFYVDTLGFELRNDVVMADGFEKGAGKGFRWLTVSPPGQPEVEFILADCRMGHSPENSDQIRALVAKGAMGLGVLATDDCHKTFRELSERGVVFLSEPADRPYGIEATFRDDSGNVYSLTEAREPAH</sequence>
<dbReference type="AlphaFoldDB" id="A0A7Z1AY49"/>
<evidence type="ECO:0000313" key="2">
    <source>
        <dbReference type="EMBL" id="OLF10117.1"/>
    </source>
</evidence>
<proteinExistence type="predicted"/>
<dbReference type="PANTHER" id="PTHR36437">
    <property type="entry name" value="GLYOXALASE/BLEOMYCIN RESISTANCE PROTEIN/DIOXYGENASE"/>
    <property type="match status" value="1"/>
</dbReference>
<dbReference type="PANTHER" id="PTHR36437:SF2">
    <property type="entry name" value="GLYOXALASE_BLEOMYCIN RESISTANCE PROTEIN_DIOXYGENASE"/>
    <property type="match status" value="1"/>
</dbReference>
<comment type="caution">
    <text evidence="2">The sequence shown here is derived from an EMBL/GenBank/DDBJ whole genome shotgun (WGS) entry which is preliminary data.</text>
</comment>
<accession>A0A7Z1AY49</accession>
<protein>
    <recommendedName>
        <fullName evidence="1">VOC domain-containing protein</fullName>
    </recommendedName>
</protein>
<dbReference type="PROSITE" id="PS51819">
    <property type="entry name" value="VOC"/>
    <property type="match status" value="1"/>
</dbReference>
<dbReference type="InterPro" id="IPR037523">
    <property type="entry name" value="VOC_core"/>
</dbReference>
<name>A0A7Z1AY49_9PSEU</name>
<dbReference type="SUPFAM" id="SSF54593">
    <property type="entry name" value="Glyoxalase/Bleomycin resistance protein/Dihydroxybiphenyl dioxygenase"/>
    <property type="match status" value="1"/>
</dbReference>
<evidence type="ECO:0000259" key="1">
    <source>
        <dbReference type="PROSITE" id="PS51819"/>
    </source>
</evidence>
<dbReference type="RefSeq" id="WP_075133838.1">
    <property type="nucleotide sequence ID" value="NZ_MSIF01000007.1"/>
</dbReference>
<dbReference type="InterPro" id="IPR029068">
    <property type="entry name" value="Glyas_Bleomycin-R_OHBP_Dase"/>
</dbReference>
<keyword evidence="3" id="KW-1185">Reference proteome</keyword>
<evidence type="ECO:0000313" key="3">
    <source>
        <dbReference type="Proteomes" id="UP000185696"/>
    </source>
</evidence>
<dbReference type="Gene3D" id="3.10.180.10">
    <property type="entry name" value="2,3-Dihydroxybiphenyl 1,2-Dioxygenase, domain 1"/>
    <property type="match status" value="1"/>
</dbReference>
<dbReference type="OrthoDB" id="9794917at2"/>